<evidence type="ECO:0000313" key="1">
    <source>
        <dbReference type="EMBL" id="KAL3267212.1"/>
    </source>
</evidence>
<dbReference type="AlphaFoldDB" id="A0ABD2MLH0"/>
<keyword evidence="2" id="KW-1185">Reference proteome</keyword>
<protein>
    <submittedName>
        <fullName evidence="1">Uncharacterized protein</fullName>
    </submittedName>
</protein>
<dbReference type="EMBL" id="JABFTP020000001">
    <property type="protein sequence ID" value="KAL3267212.1"/>
    <property type="molecule type" value="Genomic_DNA"/>
</dbReference>
<comment type="caution">
    <text evidence="1">The sequence shown here is derived from an EMBL/GenBank/DDBJ whole genome shotgun (WGS) entry which is preliminary data.</text>
</comment>
<accession>A0ABD2MLH0</accession>
<gene>
    <name evidence="1" type="ORF">HHI36_011348</name>
</gene>
<name>A0ABD2MLH0_9CUCU</name>
<organism evidence="1 2">
    <name type="scientific">Cryptolaemus montrouzieri</name>
    <dbReference type="NCBI Taxonomy" id="559131"/>
    <lineage>
        <taxon>Eukaryota</taxon>
        <taxon>Metazoa</taxon>
        <taxon>Ecdysozoa</taxon>
        <taxon>Arthropoda</taxon>
        <taxon>Hexapoda</taxon>
        <taxon>Insecta</taxon>
        <taxon>Pterygota</taxon>
        <taxon>Neoptera</taxon>
        <taxon>Endopterygota</taxon>
        <taxon>Coleoptera</taxon>
        <taxon>Polyphaga</taxon>
        <taxon>Cucujiformia</taxon>
        <taxon>Coccinelloidea</taxon>
        <taxon>Coccinellidae</taxon>
        <taxon>Scymninae</taxon>
        <taxon>Scymnini</taxon>
        <taxon>Cryptolaemus</taxon>
    </lineage>
</organism>
<dbReference type="Proteomes" id="UP001516400">
    <property type="component" value="Unassembled WGS sequence"/>
</dbReference>
<evidence type="ECO:0000313" key="2">
    <source>
        <dbReference type="Proteomes" id="UP001516400"/>
    </source>
</evidence>
<reference evidence="1 2" key="1">
    <citation type="journal article" date="2021" name="BMC Biol.">
        <title>Horizontally acquired antibacterial genes associated with adaptive radiation of ladybird beetles.</title>
        <authorList>
            <person name="Li H.S."/>
            <person name="Tang X.F."/>
            <person name="Huang Y.H."/>
            <person name="Xu Z.Y."/>
            <person name="Chen M.L."/>
            <person name="Du X.Y."/>
            <person name="Qiu B.Y."/>
            <person name="Chen P.T."/>
            <person name="Zhang W."/>
            <person name="Slipinski A."/>
            <person name="Escalona H.E."/>
            <person name="Waterhouse R.M."/>
            <person name="Zwick A."/>
            <person name="Pang H."/>
        </authorList>
    </citation>
    <scope>NUCLEOTIDE SEQUENCE [LARGE SCALE GENOMIC DNA]</scope>
    <source>
        <strain evidence="1">SYSU2018</strain>
    </source>
</reference>
<sequence>MAHQNGTQSVGWELTPVNRDENECLEEQQWTGVDHLSGPLNPLCITDASHEILRPKPRRPQNQHHAYNTRFGADFLSDQHNLELNKKNPYYIGAVQLNKLPLNIRILDFKSFVTLFQNTLISRAFYSIDELVTFKFLNSRE</sequence>
<proteinExistence type="predicted"/>